<dbReference type="RefSeq" id="WP_081425726.1">
    <property type="nucleotide sequence ID" value="NZ_CP021081.1"/>
</dbReference>
<organism evidence="3 4">
    <name type="scientific">Deinococcus ficus</name>
    <dbReference type="NCBI Taxonomy" id="317577"/>
    <lineage>
        <taxon>Bacteria</taxon>
        <taxon>Thermotogati</taxon>
        <taxon>Deinococcota</taxon>
        <taxon>Deinococci</taxon>
        <taxon>Deinococcales</taxon>
        <taxon>Deinococcaceae</taxon>
        <taxon>Deinococcus</taxon>
    </lineage>
</organism>
<feature type="compositionally biased region" description="Basic and acidic residues" evidence="1">
    <location>
        <begin position="200"/>
        <end position="211"/>
    </location>
</feature>
<dbReference type="Proteomes" id="UP000259030">
    <property type="component" value="Chromosome"/>
</dbReference>
<evidence type="ECO:0000313" key="3">
    <source>
        <dbReference type="EMBL" id="ASN80388.1"/>
    </source>
</evidence>
<feature type="region of interest" description="Disordered" evidence="1">
    <location>
        <begin position="176"/>
        <end position="211"/>
    </location>
</feature>
<dbReference type="EMBL" id="CP021081">
    <property type="protein sequence ID" value="ASN80388.1"/>
    <property type="molecule type" value="Genomic_DNA"/>
</dbReference>
<dbReference type="KEGG" id="dfc:DFI_04625"/>
<feature type="compositionally biased region" description="Low complexity" evidence="1">
    <location>
        <begin position="181"/>
        <end position="199"/>
    </location>
</feature>
<dbReference type="STRING" id="317577.GCA_000419625_00213"/>
<dbReference type="Pfam" id="PF07332">
    <property type="entry name" value="Phage_holin_3_6"/>
    <property type="match status" value="1"/>
</dbReference>
<reference evidence="3 4" key="1">
    <citation type="submission" date="2017-05" db="EMBL/GenBank/DDBJ databases">
        <title>The complete genome sequence of Deinococcus ficus isolated from the rhizosphere of the Ficus religiosa L. in Taiwan.</title>
        <authorList>
            <person name="Wu K.-M."/>
            <person name="Liao T.-L."/>
            <person name="Liu Y.-M."/>
            <person name="Young C.-C."/>
            <person name="Tsai S.-F."/>
        </authorList>
    </citation>
    <scope>NUCLEOTIDE SEQUENCE [LARGE SCALE GENOMIC DNA]</scope>
    <source>
        <strain evidence="3 4">CC-FR2-10</strain>
    </source>
</reference>
<protein>
    <recommendedName>
        <fullName evidence="5">Phage holin family protein</fullName>
    </recommendedName>
</protein>
<proteinExistence type="predicted"/>
<keyword evidence="4" id="KW-1185">Reference proteome</keyword>
<evidence type="ECO:0000313" key="4">
    <source>
        <dbReference type="Proteomes" id="UP000259030"/>
    </source>
</evidence>
<evidence type="ECO:0008006" key="5">
    <source>
        <dbReference type="Google" id="ProtNLM"/>
    </source>
</evidence>
<keyword evidence="2" id="KW-0812">Transmembrane</keyword>
<name>A0A221SUR2_9DEIO</name>
<evidence type="ECO:0000256" key="1">
    <source>
        <dbReference type="SAM" id="MobiDB-lite"/>
    </source>
</evidence>
<keyword evidence="2" id="KW-0472">Membrane</keyword>
<dbReference type="AlphaFoldDB" id="A0A221SUR2"/>
<keyword evidence="2" id="KW-1133">Transmembrane helix</keyword>
<feature type="transmembrane region" description="Helical" evidence="2">
    <location>
        <begin position="75"/>
        <end position="98"/>
    </location>
</feature>
<feature type="transmembrane region" description="Helical" evidence="2">
    <location>
        <begin position="41"/>
        <end position="69"/>
    </location>
</feature>
<gene>
    <name evidence="3" type="ORF">DFI_04625</name>
</gene>
<accession>A0A221SUR2</accession>
<sequence>MEERKSMGTALVDVFDAGVTLVKAEVNGVARKVGDVAKAKGLGAVILLAAVGPLILGLIFLILALFYLLMLWLPAWGAALVIALLSLAVTAGLIMFGLKKLSAEVDTSEPLLHRDEIAWADQGSPSVTFGQSAAETTTVSTTTYAAHATPDAASTTTYAATTGTEVTDDIRVVDRSRTAHTHPTPGTPEVPGVPVSTEPTYRDDMRRGGNA</sequence>
<evidence type="ECO:0000256" key="2">
    <source>
        <dbReference type="SAM" id="Phobius"/>
    </source>
</evidence>
<dbReference type="InterPro" id="IPR009937">
    <property type="entry name" value="Phage_holin_3_6"/>
</dbReference>